<dbReference type="InterPro" id="IPR011992">
    <property type="entry name" value="EF-hand-dom_pair"/>
</dbReference>
<accession>A0A812QMJ3</accession>
<organism evidence="3 4">
    <name type="scientific">Symbiodinium necroappetens</name>
    <dbReference type="NCBI Taxonomy" id="1628268"/>
    <lineage>
        <taxon>Eukaryota</taxon>
        <taxon>Sar</taxon>
        <taxon>Alveolata</taxon>
        <taxon>Dinophyceae</taxon>
        <taxon>Suessiales</taxon>
        <taxon>Symbiodiniaceae</taxon>
        <taxon>Symbiodinium</taxon>
    </lineage>
</organism>
<dbReference type="InterPro" id="IPR029058">
    <property type="entry name" value="AB_hydrolase_fold"/>
</dbReference>
<dbReference type="EMBL" id="CAJNJA010017090">
    <property type="protein sequence ID" value="CAE7394228.1"/>
    <property type="molecule type" value="Genomic_DNA"/>
</dbReference>
<evidence type="ECO:0000313" key="4">
    <source>
        <dbReference type="Proteomes" id="UP000601435"/>
    </source>
</evidence>
<gene>
    <name evidence="3" type="primary">BPHL</name>
    <name evidence="3" type="ORF">SNEC2469_LOCUS10747</name>
</gene>
<dbReference type="PROSITE" id="PS00018">
    <property type="entry name" value="EF_HAND_1"/>
    <property type="match status" value="1"/>
</dbReference>
<feature type="domain" description="AB hydrolase-1" evidence="2">
    <location>
        <begin position="212"/>
        <end position="355"/>
    </location>
</feature>
<dbReference type="InterPro" id="IPR000073">
    <property type="entry name" value="AB_hydrolase_1"/>
</dbReference>
<proteinExistence type="predicted"/>
<dbReference type="Pfam" id="PF00561">
    <property type="entry name" value="Abhydrolase_1"/>
    <property type="match status" value="1"/>
</dbReference>
<protein>
    <submittedName>
        <fullName evidence="3">BPHL protein</fullName>
    </submittedName>
</protein>
<dbReference type="Gene3D" id="1.10.238.10">
    <property type="entry name" value="EF-hand"/>
    <property type="match status" value="1"/>
</dbReference>
<reference evidence="3" key="1">
    <citation type="submission" date="2021-02" db="EMBL/GenBank/DDBJ databases">
        <authorList>
            <person name="Dougan E. K."/>
            <person name="Rhodes N."/>
            <person name="Thang M."/>
            <person name="Chan C."/>
        </authorList>
    </citation>
    <scope>NUCLEOTIDE SEQUENCE</scope>
</reference>
<dbReference type="PANTHER" id="PTHR46331:SF2">
    <property type="entry name" value="VALACYCLOVIR HYDROLASE"/>
    <property type="match status" value="1"/>
</dbReference>
<dbReference type="OrthoDB" id="19657at2759"/>
<dbReference type="PANTHER" id="PTHR46331">
    <property type="entry name" value="VALACYCLOVIR HYDROLASE"/>
    <property type="match status" value="1"/>
</dbReference>
<evidence type="ECO:0000256" key="1">
    <source>
        <dbReference type="ARBA" id="ARBA00022837"/>
    </source>
</evidence>
<comment type="caution">
    <text evidence="3">The sequence shown here is derived from an EMBL/GenBank/DDBJ whole genome shotgun (WGS) entry which is preliminary data.</text>
</comment>
<keyword evidence="4" id="KW-1185">Reference proteome</keyword>
<dbReference type="SUPFAM" id="SSF53474">
    <property type="entry name" value="alpha/beta-Hydrolases"/>
    <property type="match status" value="1"/>
</dbReference>
<dbReference type="SUPFAM" id="SSF47473">
    <property type="entry name" value="EF-hand"/>
    <property type="match status" value="1"/>
</dbReference>
<dbReference type="AlphaFoldDB" id="A0A812QMJ3"/>
<dbReference type="Proteomes" id="UP000601435">
    <property type="component" value="Unassembled WGS sequence"/>
</dbReference>
<feature type="non-terminal residue" evidence="3">
    <location>
        <position position="1"/>
    </location>
</feature>
<evidence type="ECO:0000259" key="2">
    <source>
        <dbReference type="Pfam" id="PF00561"/>
    </source>
</evidence>
<dbReference type="GO" id="GO:0017171">
    <property type="term" value="F:serine hydrolase activity"/>
    <property type="evidence" value="ECO:0007669"/>
    <property type="project" value="TreeGrafter"/>
</dbReference>
<name>A0A812QMJ3_9DINO</name>
<keyword evidence="1" id="KW-0106">Calcium</keyword>
<dbReference type="Gene3D" id="3.40.50.1820">
    <property type="entry name" value="alpha/beta hydrolase"/>
    <property type="match status" value="1"/>
</dbReference>
<evidence type="ECO:0000313" key="3">
    <source>
        <dbReference type="EMBL" id="CAE7394228.1"/>
    </source>
</evidence>
<sequence>VLRWMGYPASFDVQQMLVKEVDIDESNTLDAVEMRKLVRKFQEKELTSWTIAFNQSLKKGSSTLEVPACARTLRSLGIKASESEVEEIRAGIAASFPSNKNRRFSSIMASTPAEAPSQKLGPPVSLLLSRPSKDRISVTSAVNSSSSSFAAISTSSSSEENAESSDDDLEDFTGKGIDLAVFHLICAKLVADAHDPEYVLTAGDLKGSPGLPVICLPGAMGTAETDFAGQLDGLSQRHAVVAFDPRGYGKSRPPNRRYPADFYHLDASDAGAIMDSLGIGSYNVIGWSDGAISATILASQRPENVKKLAVFGIQGSITKEDVDAYEGLRDVEKAWSKRMLETHRPVYGDDLQPMWSSFCDAMKMMYDAGGDICQKEAKQVKCPTFILHGAKDPLVPSHHPEWFHQAIAGSKLHVFPEGKHNIHQKFADEFNKMLLEFFAE</sequence>
<dbReference type="InterPro" id="IPR018247">
    <property type="entry name" value="EF_Hand_1_Ca_BS"/>
</dbReference>